<comment type="caution">
    <text evidence="1">The sequence shown here is derived from an EMBL/GenBank/DDBJ whole genome shotgun (WGS) entry which is preliminary data.</text>
</comment>
<dbReference type="Proteomes" id="UP000179266">
    <property type="component" value="Unassembled WGS sequence"/>
</dbReference>
<protein>
    <recommendedName>
        <fullName evidence="3">DUF433 domain-containing protein</fullName>
    </recommendedName>
</protein>
<sequence length="237" mass="27618">MSKIIHSLETPMYPPSMAGRLVGLPYYTAYRWLRGYKFSYEVQKGEKTKKTHQRPVIKGKDSRYATFLELIDLLFVKNFLKQPNISLQKIRQALIEIEKILGDSHFARKKFFSDGKNIYMEIKDRQGEGKNIMQLLSGGQWVIAPVIEKIYPKIDFDEQTEFAFRWYPQGREKSVVIDPRISFGLPSIKSRGIKTSNIYDLYKAENKSIEAVSEWYEIKENEVLDAIKYEESLLVAA</sequence>
<evidence type="ECO:0000313" key="1">
    <source>
        <dbReference type="EMBL" id="OGL46722.1"/>
    </source>
</evidence>
<accession>A0A1F7RYV5</accession>
<evidence type="ECO:0000313" key="2">
    <source>
        <dbReference type="Proteomes" id="UP000179266"/>
    </source>
</evidence>
<proteinExistence type="predicted"/>
<dbReference type="AlphaFoldDB" id="A0A1F7RYV5"/>
<organism evidence="1 2">
    <name type="scientific">Candidatus Schekmanbacteria bacterium RBG_13_48_7</name>
    <dbReference type="NCBI Taxonomy" id="1817878"/>
    <lineage>
        <taxon>Bacteria</taxon>
        <taxon>Candidatus Schekmaniibacteriota</taxon>
    </lineage>
</organism>
<reference evidence="1 2" key="1">
    <citation type="journal article" date="2016" name="Nat. Commun.">
        <title>Thousands of microbial genomes shed light on interconnected biogeochemical processes in an aquifer system.</title>
        <authorList>
            <person name="Anantharaman K."/>
            <person name="Brown C.T."/>
            <person name="Hug L.A."/>
            <person name="Sharon I."/>
            <person name="Castelle C.J."/>
            <person name="Probst A.J."/>
            <person name="Thomas B.C."/>
            <person name="Singh A."/>
            <person name="Wilkins M.J."/>
            <person name="Karaoz U."/>
            <person name="Brodie E.L."/>
            <person name="Williams K.H."/>
            <person name="Hubbard S.S."/>
            <person name="Banfield J.F."/>
        </authorList>
    </citation>
    <scope>NUCLEOTIDE SEQUENCE [LARGE SCALE GENOMIC DNA]</scope>
</reference>
<evidence type="ECO:0008006" key="3">
    <source>
        <dbReference type="Google" id="ProtNLM"/>
    </source>
</evidence>
<dbReference type="InterPro" id="IPR007367">
    <property type="entry name" value="DUF433"/>
</dbReference>
<gene>
    <name evidence="1" type="ORF">A2161_01230</name>
</gene>
<name>A0A1F7RYV5_9BACT</name>
<dbReference type="EMBL" id="MGDD01000116">
    <property type="protein sequence ID" value="OGL46722.1"/>
    <property type="molecule type" value="Genomic_DNA"/>
</dbReference>
<dbReference type="Pfam" id="PF04255">
    <property type="entry name" value="DUF433"/>
    <property type="match status" value="1"/>
</dbReference>